<reference evidence="1 2" key="1">
    <citation type="submission" date="2020-04" db="EMBL/GenBank/DDBJ databases">
        <title>Plant Genome Project.</title>
        <authorList>
            <person name="Zhang R.-G."/>
        </authorList>
    </citation>
    <scope>NUCLEOTIDE SEQUENCE [LARGE SCALE GENOMIC DNA]</scope>
    <source>
        <strain evidence="1">YNK0</strain>
        <tissue evidence="1">Leaf</tissue>
    </source>
</reference>
<keyword evidence="2" id="KW-1185">Reference proteome</keyword>
<dbReference type="EMBL" id="JABCRI010000002">
    <property type="protein sequence ID" value="KAF8410848.1"/>
    <property type="molecule type" value="Genomic_DNA"/>
</dbReference>
<name>A0A835DNL3_TETSI</name>
<dbReference type="Proteomes" id="UP000655225">
    <property type="component" value="Unassembled WGS sequence"/>
</dbReference>
<dbReference type="OrthoDB" id="10566880at2759"/>
<evidence type="ECO:0000313" key="2">
    <source>
        <dbReference type="Proteomes" id="UP000655225"/>
    </source>
</evidence>
<accession>A0A835DNL3</accession>
<evidence type="ECO:0000313" key="1">
    <source>
        <dbReference type="EMBL" id="KAF8410848.1"/>
    </source>
</evidence>
<dbReference type="AlphaFoldDB" id="A0A835DNL3"/>
<protein>
    <submittedName>
        <fullName evidence="1">Uncharacterized protein</fullName>
    </submittedName>
</protein>
<organism evidence="1 2">
    <name type="scientific">Tetracentron sinense</name>
    <name type="common">Spur-leaf</name>
    <dbReference type="NCBI Taxonomy" id="13715"/>
    <lineage>
        <taxon>Eukaryota</taxon>
        <taxon>Viridiplantae</taxon>
        <taxon>Streptophyta</taxon>
        <taxon>Embryophyta</taxon>
        <taxon>Tracheophyta</taxon>
        <taxon>Spermatophyta</taxon>
        <taxon>Magnoliopsida</taxon>
        <taxon>Trochodendrales</taxon>
        <taxon>Trochodendraceae</taxon>
        <taxon>Tetracentron</taxon>
    </lineage>
</organism>
<comment type="caution">
    <text evidence="1">The sequence shown here is derived from an EMBL/GenBank/DDBJ whole genome shotgun (WGS) entry which is preliminary data.</text>
</comment>
<proteinExistence type="predicted"/>
<gene>
    <name evidence="1" type="ORF">HHK36_003385</name>
</gene>
<sequence>MLSLVLGPEITDASVAAISSSYADLELLDLSGSWATKSGAVLYLGGYSCSFTNKMKLMNLYEPIMTSSYVLVAFNLQQPNCLFWNSWTVG</sequence>